<comment type="caution">
    <text evidence="1">The sequence shown here is derived from an EMBL/GenBank/DDBJ whole genome shotgun (WGS) entry which is preliminary data.</text>
</comment>
<gene>
    <name evidence="1" type="ORF">CEY16_09230</name>
</gene>
<dbReference type="InterPro" id="IPR014931">
    <property type="entry name" value="DUF1805"/>
</dbReference>
<evidence type="ECO:0000313" key="2">
    <source>
        <dbReference type="Proteomes" id="UP000243524"/>
    </source>
</evidence>
<dbReference type="Pfam" id="PF08827">
    <property type="entry name" value="DUF1805"/>
    <property type="match status" value="1"/>
</dbReference>
<dbReference type="RefSeq" id="WP_101331696.1">
    <property type="nucleotide sequence ID" value="NZ_PJNH01000002.1"/>
</dbReference>
<accession>A0A2I0QUW8</accession>
<protein>
    <submittedName>
        <fullName evidence="1">DUF1805 domain-containing protein</fullName>
    </submittedName>
</protein>
<organism evidence="1 2">
    <name type="scientific">Halalkalibacillus sediminis</name>
    <dbReference type="NCBI Taxonomy" id="2018042"/>
    <lineage>
        <taxon>Bacteria</taxon>
        <taxon>Bacillati</taxon>
        <taxon>Bacillota</taxon>
        <taxon>Bacilli</taxon>
        <taxon>Bacillales</taxon>
        <taxon>Bacillaceae</taxon>
        <taxon>Halalkalibacillus</taxon>
    </lineage>
</organism>
<sequence>MIHVEPLWIDDVGFTVVKVQLPKTNLMVISNDIGYIMCGALDVDLLDDRLSDRQIIAGRAVGVRTIDELLYAPLQKVTKYAEDKYGWYEGMIGKAALLALK</sequence>
<keyword evidence="2" id="KW-1185">Reference proteome</keyword>
<dbReference type="Proteomes" id="UP000243524">
    <property type="component" value="Unassembled WGS sequence"/>
</dbReference>
<dbReference type="SUPFAM" id="SSF102891">
    <property type="entry name" value="Hypothetical protein Ta1206"/>
    <property type="match status" value="1"/>
</dbReference>
<proteinExistence type="predicted"/>
<dbReference type="InterPro" id="IPR036493">
    <property type="entry name" value="YunC_sf"/>
</dbReference>
<name>A0A2I0QUW8_9BACI</name>
<dbReference type="OrthoDB" id="2641826at2"/>
<dbReference type="AlphaFoldDB" id="A0A2I0QUW8"/>
<reference evidence="1 2" key="1">
    <citation type="submission" date="2017-06" db="EMBL/GenBank/DDBJ databases">
        <title>the draft geome sequence of Illustriluteabacillus marina B3227.</title>
        <authorList>
            <person name="He R.-H."/>
            <person name="Du Z.-J."/>
        </authorList>
    </citation>
    <scope>NUCLEOTIDE SEQUENCE [LARGE SCALE GENOMIC DNA]</scope>
    <source>
        <strain evidence="1 2">B3227</strain>
    </source>
</reference>
<dbReference type="EMBL" id="PJNH01000002">
    <property type="protein sequence ID" value="PKR78089.1"/>
    <property type="molecule type" value="Genomic_DNA"/>
</dbReference>
<evidence type="ECO:0000313" key="1">
    <source>
        <dbReference type="EMBL" id="PKR78089.1"/>
    </source>
</evidence>
<dbReference type="Gene3D" id="3.30.1980.10">
    <property type="entry name" value="Hypothetical protein YunC"/>
    <property type="match status" value="1"/>
</dbReference>